<dbReference type="InterPro" id="IPR026575">
    <property type="entry name" value="GpdQ/CpdA-like"/>
</dbReference>
<sequence>MPTSSFRICGPIADRRRPLPSAKSPSTAAPLMLVQLTDSHLFAEADGRLLGMDTADSLSRVVDLVRAEQPRVDLILASGDLSQDGSFESYQRFAALTAPLEAPARWFAGNHDEMQMLREACAGTERLQMVTDLGNWRLIALDSSIPGAVPGQLDAGQLALLEAALDSAGERHVLLSFHHHPVSVGCNWLDPIGLRNADSLFAVIDRYPNLRCMLWGHVHQEIDQQRNGVRLLASPSTCVQFAPGSEEFQVSSEAPGYRWLRLHADGTLDTGVSRVSGIDFVIDYSIKGY</sequence>
<keyword evidence="5" id="KW-1185">Reference proteome</keyword>
<evidence type="ECO:0000313" key="5">
    <source>
        <dbReference type="Proteomes" id="UP000813068"/>
    </source>
</evidence>
<dbReference type="Pfam" id="PF00149">
    <property type="entry name" value="Metallophos"/>
    <property type="match status" value="1"/>
</dbReference>
<dbReference type="CDD" id="cd07402">
    <property type="entry name" value="MPP_GpdQ"/>
    <property type="match status" value="1"/>
</dbReference>
<feature type="domain" description="Calcineurin-like phosphoesterase" evidence="3">
    <location>
        <begin position="34"/>
        <end position="220"/>
    </location>
</feature>
<comment type="caution">
    <text evidence="4">The sequence shown here is derived from an EMBL/GenBank/DDBJ whole genome shotgun (WGS) entry which is preliminary data.</text>
</comment>
<reference evidence="4 5" key="1">
    <citation type="submission" date="2021-06" db="EMBL/GenBank/DDBJ databases">
        <title>Differences between aerobic and microaerobic xylene degrading microbial communities.</title>
        <authorList>
            <person name="Banerjee S."/>
            <person name="Tancsics A."/>
        </authorList>
    </citation>
    <scope>NUCLEOTIDE SEQUENCE [LARGE SCALE GENOMIC DNA]</scope>
    <source>
        <strain evidence="4 5">MAP12</strain>
    </source>
</reference>
<dbReference type="EMBL" id="JAHRGL010000030">
    <property type="protein sequence ID" value="MBV2133636.1"/>
    <property type="molecule type" value="Genomic_DNA"/>
</dbReference>
<keyword evidence="2 4" id="KW-0378">Hydrolase</keyword>
<dbReference type="InterPro" id="IPR050884">
    <property type="entry name" value="CNP_phosphodiesterase-III"/>
</dbReference>
<evidence type="ECO:0000256" key="2">
    <source>
        <dbReference type="ARBA" id="ARBA00022801"/>
    </source>
</evidence>
<accession>A0ABS6MXU0</accession>
<evidence type="ECO:0000256" key="1">
    <source>
        <dbReference type="ARBA" id="ARBA00022723"/>
    </source>
</evidence>
<dbReference type="NCBIfam" id="NF008359">
    <property type="entry name" value="PRK11148.1"/>
    <property type="match status" value="1"/>
</dbReference>
<dbReference type="EC" id="3.1.4.53" evidence="4"/>
<proteinExistence type="predicted"/>
<dbReference type="PANTHER" id="PTHR42988:SF2">
    <property type="entry name" value="CYCLIC NUCLEOTIDE PHOSPHODIESTERASE CBUA0032-RELATED"/>
    <property type="match status" value="1"/>
</dbReference>
<dbReference type="PANTHER" id="PTHR42988">
    <property type="entry name" value="PHOSPHOHYDROLASE"/>
    <property type="match status" value="1"/>
</dbReference>
<keyword evidence="1" id="KW-0479">Metal-binding</keyword>
<evidence type="ECO:0000259" key="3">
    <source>
        <dbReference type="Pfam" id="PF00149"/>
    </source>
</evidence>
<dbReference type="GO" id="GO:0004115">
    <property type="term" value="F:3',5'-cyclic-AMP phosphodiesterase activity"/>
    <property type="evidence" value="ECO:0007669"/>
    <property type="project" value="UniProtKB-EC"/>
</dbReference>
<dbReference type="Proteomes" id="UP000813068">
    <property type="component" value="Unassembled WGS sequence"/>
</dbReference>
<name>A0ABS6MXU0_9GAMM</name>
<evidence type="ECO:0000313" key="4">
    <source>
        <dbReference type="EMBL" id="MBV2133636.1"/>
    </source>
</evidence>
<gene>
    <name evidence="4" type="primary">cpdA</name>
    <name evidence="4" type="ORF">KRX52_12620</name>
</gene>
<dbReference type="InterPro" id="IPR004843">
    <property type="entry name" value="Calcineurin-like_PHP"/>
</dbReference>
<protein>
    <submittedName>
        <fullName evidence="4">3',5'-cyclic-AMP phosphodiesterase</fullName>
        <ecNumber evidence="4">3.1.4.53</ecNumber>
    </submittedName>
</protein>
<organism evidence="4 5">
    <name type="scientific">Geopseudomonas aromaticivorans</name>
    <dbReference type="NCBI Taxonomy" id="2849492"/>
    <lineage>
        <taxon>Bacteria</taxon>
        <taxon>Pseudomonadati</taxon>
        <taxon>Pseudomonadota</taxon>
        <taxon>Gammaproteobacteria</taxon>
        <taxon>Pseudomonadales</taxon>
        <taxon>Pseudomonadaceae</taxon>
        <taxon>Geopseudomonas</taxon>
    </lineage>
</organism>